<dbReference type="AlphaFoldDB" id="A0AAV1HJE5"/>
<dbReference type="InterPro" id="IPR042335">
    <property type="entry name" value="ANKRD53"/>
</dbReference>
<dbReference type="SUPFAM" id="SSF48403">
    <property type="entry name" value="Ankyrin repeat"/>
    <property type="match status" value="1"/>
</dbReference>
<feature type="compositionally biased region" description="Polar residues" evidence="2">
    <location>
        <begin position="261"/>
        <end position="281"/>
    </location>
</feature>
<keyword evidence="1" id="KW-0040">ANK repeat</keyword>
<feature type="compositionally biased region" description="Basic residues" evidence="2">
    <location>
        <begin position="21"/>
        <end position="36"/>
    </location>
</feature>
<organism evidence="3 4">
    <name type="scientific">Xyrichtys novacula</name>
    <name type="common">Pearly razorfish</name>
    <name type="synonym">Hemipteronotus novacula</name>
    <dbReference type="NCBI Taxonomy" id="13765"/>
    <lineage>
        <taxon>Eukaryota</taxon>
        <taxon>Metazoa</taxon>
        <taxon>Chordata</taxon>
        <taxon>Craniata</taxon>
        <taxon>Vertebrata</taxon>
        <taxon>Euteleostomi</taxon>
        <taxon>Actinopterygii</taxon>
        <taxon>Neopterygii</taxon>
        <taxon>Teleostei</taxon>
        <taxon>Neoteleostei</taxon>
        <taxon>Acanthomorphata</taxon>
        <taxon>Eupercaria</taxon>
        <taxon>Labriformes</taxon>
        <taxon>Labridae</taxon>
        <taxon>Xyrichtys</taxon>
    </lineage>
</organism>
<dbReference type="GO" id="GO:0000922">
    <property type="term" value="C:spindle pole"/>
    <property type="evidence" value="ECO:0007669"/>
    <property type="project" value="TreeGrafter"/>
</dbReference>
<dbReference type="PROSITE" id="PS50088">
    <property type="entry name" value="ANK_REPEAT"/>
    <property type="match status" value="2"/>
</dbReference>
<proteinExistence type="predicted"/>
<evidence type="ECO:0000313" key="4">
    <source>
        <dbReference type="Proteomes" id="UP001178508"/>
    </source>
</evidence>
<keyword evidence="4" id="KW-1185">Reference proteome</keyword>
<feature type="repeat" description="ANK" evidence="1">
    <location>
        <begin position="134"/>
        <end position="166"/>
    </location>
</feature>
<dbReference type="PANTHER" id="PTHR24160">
    <property type="entry name" value="ANKYRIN REPEAT DOMAIN-CONTAINING PROTEIN 53"/>
    <property type="match status" value="1"/>
</dbReference>
<evidence type="ECO:0000313" key="3">
    <source>
        <dbReference type="EMBL" id="CAJ1085986.1"/>
    </source>
</evidence>
<dbReference type="Proteomes" id="UP001178508">
    <property type="component" value="Chromosome 23"/>
</dbReference>
<name>A0AAV1HJE5_XYRNO</name>
<dbReference type="Gene3D" id="1.25.40.20">
    <property type="entry name" value="Ankyrin repeat-containing domain"/>
    <property type="match status" value="1"/>
</dbReference>
<dbReference type="SMART" id="SM00248">
    <property type="entry name" value="ANK"/>
    <property type="match status" value="3"/>
</dbReference>
<reference evidence="3" key="1">
    <citation type="submission" date="2023-08" db="EMBL/GenBank/DDBJ databases">
        <authorList>
            <person name="Alioto T."/>
            <person name="Alioto T."/>
            <person name="Gomez Garrido J."/>
        </authorList>
    </citation>
    <scope>NUCLEOTIDE SEQUENCE</scope>
</reference>
<feature type="repeat" description="ANK" evidence="1">
    <location>
        <begin position="97"/>
        <end position="133"/>
    </location>
</feature>
<dbReference type="PANTHER" id="PTHR24160:SF1">
    <property type="entry name" value="ANKYRIN REPEAT DOMAIN-CONTAINING PROTEIN 53"/>
    <property type="match status" value="1"/>
</dbReference>
<dbReference type="GO" id="GO:0060236">
    <property type="term" value="P:regulation of mitotic spindle organization"/>
    <property type="evidence" value="ECO:0007669"/>
    <property type="project" value="TreeGrafter"/>
</dbReference>
<dbReference type="PROSITE" id="PS50297">
    <property type="entry name" value="ANK_REP_REGION"/>
    <property type="match status" value="2"/>
</dbReference>
<dbReference type="GO" id="GO:0007080">
    <property type="term" value="P:mitotic metaphase chromosome alignment"/>
    <property type="evidence" value="ECO:0007669"/>
    <property type="project" value="TreeGrafter"/>
</dbReference>
<dbReference type="EMBL" id="OY660886">
    <property type="protein sequence ID" value="CAJ1085986.1"/>
    <property type="molecule type" value="Genomic_DNA"/>
</dbReference>
<dbReference type="GO" id="GO:0031116">
    <property type="term" value="P:positive regulation of microtubule polymerization"/>
    <property type="evidence" value="ECO:0007669"/>
    <property type="project" value="TreeGrafter"/>
</dbReference>
<feature type="region of interest" description="Disordered" evidence="2">
    <location>
        <begin position="261"/>
        <end position="315"/>
    </location>
</feature>
<evidence type="ECO:0000256" key="1">
    <source>
        <dbReference type="PROSITE-ProRule" id="PRU00023"/>
    </source>
</evidence>
<dbReference type="InterPro" id="IPR002110">
    <property type="entry name" value="Ankyrin_rpt"/>
</dbReference>
<gene>
    <name evidence="3" type="ORF">XNOV1_A035219</name>
</gene>
<protein>
    <submittedName>
        <fullName evidence="3">Ankyrin repeat domain-containing protein 53</fullName>
    </submittedName>
</protein>
<accession>A0AAV1HJE5</accession>
<dbReference type="GO" id="GO:1902412">
    <property type="term" value="P:regulation of mitotic cytokinesis"/>
    <property type="evidence" value="ECO:0007669"/>
    <property type="project" value="InterPro"/>
</dbReference>
<sequence length="405" mass="45452">MLTSRPGYCVPMATMAPANKSGKRRSGRCKNRKLTHRAPPDGLTSPDGDVSLPKMVNIFEDKQGPSGLHQACLYGQLAEIQLLLDATPGRINAGDQHGRRPVHMVLSSLSYPNTTACVRYLLEHGADVNVSTDSGVTPLHLAASTDLLDCVEILVQAGADVSARDSMGFTPLDFARIWCCRAVARYLKSCMWQKEKDKEMKERKRAQDLYKDLVAGVRQFDRKNKTLIDEKITEWAHKKGFPLLKDFTPRIRVSKFHTKCLSSDQDTSNPTTNMDATQNEGNRPKKPPASCHRPWTIYQGNQPERPPKEEPDLRSSVTVWRDSNGPCLYSTKWDSTPRPAPDLPLDVLERVLFPKAFPSRIASPRHLEAQDITGVQHRGYPQGWSTSPWTEVAMHLVEVLEFGHY</sequence>
<dbReference type="InterPro" id="IPR036770">
    <property type="entry name" value="Ankyrin_rpt-contain_sf"/>
</dbReference>
<feature type="region of interest" description="Disordered" evidence="2">
    <location>
        <begin position="13"/>
        <end position="49"/>
    </location>
</feature>
<evidence type="ECO:0000256" key="2">
    <source>
        <dbReference type="SAM" id="MobiDB-lite"/>
    </source>
</evidence>
<dbReference type="Pfam" id="PF12796">
    <property type="entry name" value="Ank_2"/>
    <property type="match status" value="1"/>
</dbReference>